<sequence length="133" mass="14747">MEYSKVSPQPPPYSPEQPGMRAAPSAPPSEMIHTAPMYNPPVTVVNHAPPITVLNQTSTVLIDNYSGNGMICPHCHDRIRMRVEHHATCTTYMCSAILCLFFCWPCVCLPCCCDCGYKTSQYCPNCKACLGRF</sequence>
<evidence type="ECO:0000256" key="5">
    <source>
        <dbReference type="ARBA" id="ARBA00022723"/>
    </source>
</evidence>
<dbReference type="Pfam" id="PF10601">
    <property type="entry name" value="zf-LITAF-like"/>
    <property type="match status" value="1"/>
</dbReference>
<accession>B4LIR9</accession>
<proteinExistence type="inferred from homology"/>
<name>B4LIR9_DROVI</name>
<gene>
    <name evidence="10" type="primary">Dvir\GJ22028</name>
    <name evidence="10" type="ORF">Dvir_GJ22028</name>
</gene>
<evidence type="ECO:0000256" key="1">
    <source>
        <dbReference type="ARBA" id="ARBA00004414"/>
    </source>
</evidence>
<dbReference type="GO" id="GO:0031902">
    <property type="term" value="C:late endosome membrane"/>
    <property type="evidence" value="ECO:0007669"/>
    <property type="project" value="UniProtKB-SubCell"/>
</dbReference>
<dbReference type="EMBL" id="CH940648">
    <property type="protein sequence ID" value="EDW61422.1"/>
    <property type="molecule type" value="Genomic_DNA"/>
</dbReference>
<dbReference type="Proteomes" id="UP000008792">
    <property type="component" value="Unassembled WGS sequence"/>
</dbReference>
<feature type="domain" description="LITAF" evidence="9">
    <location>
        <begin position="51"/>
        <end position="133"/>
    </location>
</feature>
<evidence type="ECO:0000256" key="6">
    <source>
        <dbReference type="ARBA" id="ARBA00022833"/>
    </source>
</evidence>
<keyword evidence="11" id="KW-1185">Reference proteome</keyword>
<comment type="similarity">
    <text evidence="4">Belongs to the CDIP1/LITAF family.</text>
</comment>
<evidence type="ECO:0000259" key="9">
    <source>
        <dbReference type="PROSITE" id="PS51837"/>
    </source>
</evidence>
<keyword evidence="6" id="KW-0862">Zinc</keyword>
<dbReference type="InParanoid" id="B4LIR9"/>
<keyword evidence="7" id="KW-0472">Membrane</keyword>
<dbReference type="PANTHER" id="PTHR23292">
    <property type="entry name" value="LIPOPOLYSACCHARIDE-INDUCED TUMOR NECROSIS FACTOR-ALPHA FACTOR"/>
    <property type="match status" value="1"/>
</dbReference>
<dbReference type="AlphaFoldDB" id="B4LIR9"/>
<dbReference type="InterPro" id="IPR037519">
    <property type="entry name" value="LITAF_fam"/>
</dbReference>
<dbReference type="GO" id="GO:0008270">
    <property type="term" value="F:zinc ion binding"/>
    <property type="evidence" value="ECO:0007669"/>
    <property type="project" value="TreeGrafter"/>
</dbReference>
<comment type="subcellular location">
    <subcellularLocation>
        <location evidence="2">Endosome membrane</location>
        <topology evidence="2">Peripheral membrane protein</topology>
    </subcellularLocation>
    <subcellularLocation>
        <location evidence="1">Late endosome membrane</location>
    </subcellularLocation>
    <subcellularLocation>
        <location evidence="3">Lysosome membrane</location>
        <topology evidence="3">Peripheral membrane protein</topology>
        <orientation evidence="3">Cytoplasmic side</orientation>
    </subcellularLocation>
</comment>
<evidence type="ECO:0000256" key="3">
    <source>
        <dbReference type="ARBA" id="ARBA00004630"/>
    </source>
</evidence>
<dbReference type="KEGG" id="dvi:6624949"/>
<evidence type="ECO:0000313" key="10">
    <source>
        <dbReference type="EMBL" id="EDW61422.1"/>
    </source>
</evidence>
<evidence type="ECO:0000256" key="7">
    <source>
        <dbReference type="ARBA" id="ARBA00023136"/>
    </source>
</evidence>
<dbReference type="PhylomeDB" id="B4LIR9"/>
<dbReference type="STRING" id="7244.B4LIR9"/>
<dbReference type="GO" id="GO:0005765">
    <property type="term" value="C:lysosomal membrane"/>
    <property type="evidence" value="ECO:0007669"/>
    <property type="project" value="UniProtKB-SubCell"/>
</dbReference>
<dbReference type="FunCoup" id="B4LIR9">
    <property type="interactions" value="101"/>
</dbReference>
<evidence type="ECO:0000313" key="11">
    <source>
        <dbReference type="Proteomes" id="UP000008792"/>
    </source>
</evidence>
<protein>
    <recommendedName>
        <fullName evidence="9">LITAF domain-containing protein</fullName>
    </recommendedName>
</protein>
<keyword evidence="5" id="KW-0479">Metal-binding</keyword>
<evidence type="ECO:0000256" key="2">
    <source>
        <dbReference type="ARBA" id="ARBA00004481"/>
    </source>
</evidence>
<dbReference type="PANTHER" id="PTHR23292:SF14">
    <property type="entry name" value="FI16615P1-RELATED"/>
    <property type="match status" value="1"/>
</dbReference>
<evidence type="ECO:0000256" key="8">
    <source>
        <dbReference type="SAM" id="MobiDB-lite"/>
    </source>
</evidence>
<dbReference type="SMART" id="SM00714">
    <property type="entry name" value="LITAF"/>
    <property type="match status" value="1"/>
</dbReference>
<dbReference type="eggNOG" id="ENOG502T84X">
    <property type="taxonomic scope" value="Eukaryota"/>
</dbReference>
<dbReference type="OrthoDB" id="7851239at2759"/>
<dbReference type="PROSITE" id="PS51837">
    <property type="entry name" value="LITAF"/>
    <property type="match status" value="1"/>
</dbReference>
<organism evidence="10 11">
    <name type="scientific">Drosophila virilis</name>
    <name type="common">Fruit fly</name>
    <dbReference type="NCBI Taxonomy" id="7244"/>
    <lineage>
        <taxon>Eukaryota</taxon>
        <taxon>Metazoa</taxon>
        <taxon>Ecdysozoa</taxon>
        <taxon>Arthropoda</taxon>
        <taxon>Hexapoda</taxon>
        <taxon>Insecta</taxon>
        <taxon>Pterygota</taxon>
        <taxon>Neoptera</taxon>
        <taxon>Endopterygota</taxon>
        <taxon>Diptera</taxon>
        <taxon>Brachycera</taxon>
        <taxon>Muscomorpha</taxon>
        <taxon>Ephydroidea</taxon>
        <taxon>Drosophilidae</taxon>
        <taxon>Drosophila</taxon>
    </lineage>
</organism>
<feature type="region of interest" description="Disordered" evidence="8">
    <location>
        <begin position="1"/>
        <end position="30"/>
    </location>
</feature>
<reference evidence="10 11" key="1">
    <citation type="journal article" date="2007" name="Nature">
        <title>Evolution of genes and genomes on the Drosophila phylogeny.</title>
        <authorList>
            <consortium name="Drosophila 12 Genomes Consortium"/>
            <person name="Clark A.G."/>
            <person name="Eisen M.B."/>
            <person name="Smith D.R."/>
            <person name="Bergman C.M."/>
            <person name="Oliver B."/>
            <person name="Markow T.A."/>
            <person name="Kaufman T.C."/>
            <person name="Kellis M."/>
            <person name="Gelbart W."/>
            <person name="Iyer V.N."/>
            <person name="Pollard D.A."/>
            <person name="Sackton T.B."/>
            <person name="Larracuente A.M."/>
            <person name="Singh N.D."/>
            <person name="Abad J.P."/>
            <person name="Abt D.N."/>
            <person name="Adryan B."/>
            <person name="Aguade M."/>
            <person name="Akashi H."/>
            <person name="Anderson W.W."/>
            <person name="Aquadro C.F."/>
            <person name="Ardell D.H."/>
            <person name="Arguello R."/>
            <person name="Artieri C.G."/>
            <person name="Barbash D.A."/>
            <person name="Barker D."/>
            <person name="Barsanti P."/>
            <person name="Batterham P."/>
            <person name="Batzoglou S."/>
            <person name="Begun D."/>
            <person name="Bhutkar A."/>
            <person name="Blanco E."/>
            <person name="Bosak S.A."/>
            <person name="Bradley R.K."/>
            <person name="Brand A.D."/>
            <person name="Brent M.R."/>
            <person name="Brooks A.N."/>
            <person name="Brown R.H."/>
            <person name="Butlin R.K."/>
            <person name="Caggese C."/>
            <person name="Calvi B.R."/>
            <person name="Bernardo de Carvalho A."/>
            <person name="Caspi A."/>
            <person name="Castrezana S."/>
            <person name="Celniker S.E."/>
            <person name="Chang J.L."/>
            <person name="Chapple C."/>
            <person name="Chatterji S."/>
            <person name="Chinwalla A."/>
            <person name="Civetta A."/>
            <person name="Clifton S.W."/>
            <person name="Comeron J.M."/>
            <person name="Costello J.C."/>
            <person name="Coyne J.A."/>
            <person name="Daub J."/>
            <person name="David R.G."/>
            <person name="Delcher A.L."/>
            <person name="Delehaunty K."/>
            <person name="Do C.B."/>
            <person name="Ebling H."/>
            <person name="Edwards K."/>
            <person name="Eickbush T."/>
            <person name="Evans J.D."/>
            <person name="Filipski A."/>
            <person name="Findeiss S."/>
            <person name="Freyhult E."/>
            <person name="Fulton L."/>
            <person name="Fulton R."/>
            <person name="Garcia A.C."/>
            <person name="Gardiner A."/>
            <person name="Garfield D.A."/>
            <person name="Garvin B.E."/>
            <person name="Gibson G."/>
            <person name="Gilbert D."/>
            <person name="Gnerre S."/>
            <person name="Godfrey J."/>
            <person name="Good R."/>
            <person name="Gotea V."/>
            <person name="Gravely B."/>
            <person name="Greenberg A.J."/>
            <person name="Griffiths-Jones S."/>
            <person name="Gross S."/>
            <person name="Guigo R."/>
            <person name="Gustafson E.A."/>
            <person name="Haerty W."/>
            <person name="Hahn M.W."/>
            <person name="Halligan D.L."/>
            <person name="Halpern A.L."/>
            <person name="Halter G.M."/>
            <person name="Han M.V."/>
            <person name="Heger A."/>
            <person name="Hillier L."/>
            <person name="Hinrichs A.S."/>
            <person name="Holmes I."/>
            <person name="Hoskins R.A."/>
            <person name="Hubisz M.J."/>
            <person name="Hultmark D."/>
            <person name="Huntley M.A."/>
            <person name="Jaffe D.B."/>
            <person name="Jagadeeshan S."/>
            <person name="Jeck W.R."/>
            <person name="Johnson J."/>
            <person name="Jones C.D."/>
            <person name="Jordan W.C."/>
            <person name="Karpen G.H."/>
            <person name="Kataoka E."/>
            <person name="Keightley P.D."/>
            <person name="Kheradpour P."/>
            <person name="Kirkness E.F."/>
            <person name="Koerich L.B."/>
            <person name="Kristiansen K."/>
            <person name="Kudrna D."/>
            <person name="Kulathinal R.J."/>
            <person name="Kumar S."/>
            <person name="Kwok R."/>
            <person name="Lander E."/>
            <person name="Langley C.H."/>
            <person name="Lapoint R."/>
            <person name="Lazzaro B.P."/>
            <person name="Lee S.J."/>
            <person name="Levesque L."/>
            <person name="Li R."/>
            <person name="Lin C.F."/>
            <person name="Lin M.F."/>
            <person name="Lindblad-Toh K."/>
            <person name="Llopart A."/>
            <person name="Long M."/>
            <person name="Low L."/>
            <person name="Lozovsky E."/>
            <person name="Lu J."/>
            <person name="Luo M."/>
            <person name="Machado C.A."/>
            <person name="Makalowski W."/>
            <person name="Marzo M."/>
            <person name="Matsuda M."/>
            <person name="Matzkin L."/>
            <person name="McAllister B."/>
            <person name="McBride C.S."/>
            <person name="McKernan B."/>
            <person name="McKernan K."/>
            <person name="Mendez-Lago M."/>
            <person name="Minx P."/>
            <person name="Mollenhauer M.U."/>
            <person name="Montooth K."/>
            <person name="Mount S.M."/>
            <person name="Mu X."/>
            <person name="Myers E."/>
            <person name="Negre B."/>
            <person name="Newfeld S."/>
            <person name="Nielsen R."/>
            <person name="Noor M.A."/>
            <person name="O'Grady P."/>
            <person name="Pachter L."/>
            <person name="Papaceit M."/>
            <person name="Parisi M.J."/>
            <person name="Parisi M."/>
            <person name="Parts L."/>
            <person name="Pedersen J.S."/>
            <person name="Pesole G."/>
            <person name="Phillippy A.M."/>
            <person name="Ponting C.P."/>
            <person name="Pop M."/>
            <person name="Porcelli D."/>
            <person name="Powell J.R."/>
            <person name="Prohaska S."/>
            <person name="Pruitt K."/>
            <person name="Puig M."/>
            <person name="Quesneville H."/>
            <person name="Ram K.R."/>
            <person name="Rand D."/>
            <person name="Rasmussen M.D."/>
            <person name="Reed L.K."/>
            <person name="Reenan R."/>
            <person name="Reily A."/>
            <person name="Remington K.A."/>
            <person name="Rieger T.T."/>
            <person name="Ritchie M.G."/>
            <person name="Robin C."/>
            <person name="Rogers Y.H."/>
            <person name="Rohde C."/>
            <person name="Rozas J."/>
            <person name="Rubenfield M.J."/>
            <person name="Ruiz A."/>
            <person name="Russo S."/>
            <person name="Salzberg S.L."/>
            <person name="Sanchez-Gracia A."/>
            <person name="Saranga D.J."/>
            <person name="Sato H."/>
            <person name="Schaeffer S.W."/>
            <person name="Schatz M.C."/>
            <person name="Schlenke T."/>
            <person name="Schwartz R."/>
            <person name="Segarra C."/>
            <person name="Singh R.S."/>
            <person name="Sirot L."/>
            <person name="Sirota M."/>
            <person name="Sisneros N.B."/>
            <person name="Smith C.D."/>
            <person name="Smith T.F."/>
            <person name="Spieth J."/>
            <person name="Stage D.E."/>
            <person name="Stark A."/>
            <person name="Stephan W."/>
            <person name="Strausberg R.L."/>
            <person name="Strempel S."/>
            <person name="Sturgill D."/>
            <person name="Sutton G."/>
            <person name="Sutton G.G."/>
            <person name="Tao W."/>
            <person name="Teichmann S."/>
            <person name="Tobari Y.N."/>
            <person name="Tomimura Y."/>
            <person name="Tsolas J.M."/>
            <person name="Valente V.L."/>
            <person name="Venter E."/>
            <person name="Venter J.C."/>
            <person name="Vicario S."/>
            <person name="Vieira F.G."/>
            <person name="Vilella A.J."/>
            <person name="Villasante A."/>
            <person name="Walenz B."/>
            <person name="Wang J."/>
            <person name="Wasserman M."/>
            <person name="Watts T."/>
            <person name="Wilson D."/>
            <person name="Wilson R.K."/>
            <person name="Wing R.A."/>
            <person name="Wolfner M.F."/>
            <person name="Wong A."/>
            <person name="Wong G.K."/>
            <person name="Wu C.I."/>
            <person name="Wu G."/>
            <person name="Yamamoto D."/>
            <person name="Yang H.P."/>
            <person name="Yang S.P."/>
            <person name="Yorke J.A."/>
            <person name="Yoshida K."/>
            <person name="Zdobnov E."/>
            <person name="Zhang P."/>
            <person name="Zhang Y."/>
            <person name="Zimin A.V."/>
            <person name="Baldwin J."/>
            <person name="Abdouelleil A."/>
            <person name="Abdulkadir J."/>
            <person name="Abebe A."/>
            <person name="Abera B."/>
            <person name="Abreu J."/>
            <person name="Acer S.C."/>
            <person name="Aftuck L."/>
            <person name="Alexander A."/>
            <person name="An P."/>
            <person name="Anderson E."/>
            <person name="Anderson S."/>
            <person name="Arachi H."/>
            <person name="Azer M."/>
            <person name="Bachantsang P."/>
            <person name="Barry A."/>
            <person name="Bayul T."/>
            <person name="Berlin A."/>
            <person name="Bessette D."/>
            <person name="Bloom T."/>
            <person name="Blye J."/>
            <person name="Boguslavskiy L."/>
            <person name="Bonnet C."/>
            <person name="Boukhgalter B."/>
            <person name="Bourzgui I."/>
            <person name="Brown A."/>
            <person name="Cahill P."/>
            <person name="Channer S."/>
            <person name="Cheshatsang Y."/>
            <person name="Chuda L."/>
            <person name="Citroen M."/>
            <person name="Collymore A."/>
            <person name="Cooke P."/>
            <person name="Costello M."/>
            <person name="D'Aco K."/>
            <person name="Daza R."/>
            <person name="De Haan G."/>
            <person name="DeGray S."/>
            <person name="DeMaso C."/>
            <person name="Dhargay N."/>
            <person name="Dooley K."/>
            <person name="Dooley E."/>
            <person name="Doricent M."/>
            <person name="Dorje P."/>
            <person name="Dorjee K."/>
            <person name="Dupes A."/>
            <person name="Elong R."/>
            <person name="Falk J."/>
            <person name="Farina A."/>
            <person name="Faro S."/>
            <person name="Ferguson D."/>
            <person name="Fisher S."/>
            <person name="Foley C.D."/>
            <person name="Franke A."/>
            <person name="Friedrich D."/>
            <person name="Gadbois L."/>
            <person name="Gearin G."/>
            <person name="Gearin C.R."/>
            <person name="Giannoukos G."/>
            <person name="Goode T."/>
            <person name="Graham J."/>
            <person name="Grandbois E."/>
            <person name="Grewal S."/>
            <person name="Gyaltsen K."/>
            <person name="Hafez N."/>
            <person name="Hagos B."/>
            <person name="Hall J."/>
            <person name="Henson C."/>
            <person name="Hollinger A."/>
            <person name="Honan T."/>
            <person name="Huard M.D."/>
            <person name="Hughes L."/>
            <person name="Hurhula B."/>
            <person name="Husby M.E."/>
            <person name="Kamat A."/>
            <person name="Kanga B."/>
            <person name="Kashin S."/>
            <person name="Khazanovich D."/>
            <person name="Kisner P."/>
            <person name="Lance K."/>
            <person name="Lara M."/>
            <person name="Lee W."/>
            <person name="Lennon N."/>
            <person name="Letendre F."/>
            <person name="LeVine R."/>
            <person name="Lipovsky A."/>
            <person name="Liu X."/>
            <person name="Liu J."/>
            <person name="Liu S."/>
            <person name="Lokyitsang T."/>
            <person name="Lokyitsang Y."/>
            <person name="Lubonja R."/>
            <person name="Lui A."/>
            <person name="MacDonald P."/>
            <person name="Magnisalis V."/>
            <person name="Maru K."/>
            <person name="Matthews C."/>
            <person name="McCusker W."/>
            <person name="McDonough S."/>
            <person name="Mehta T."/>
            <person name="Meldrim J."/>
            <person name="Meneus L."/>
            <person name="Mihai O."/>
            <person name="Mihalev A."/>
            <person name="Mihova T."/>
            <person name="Mittelman R."/>
            <person name="Mlenga V."/>
            <person name="Montmayeur A."/>
            <person name="Mulrain L."/>
            <person name="Navidi A."/>
            <person name="Naylor J."/>
            <person name="Negash T."/>
            <person name="Nguyen T."/>
            <person name="Nguyen N."/>
            <person name="Nicol R."/>
            <person name="Norbu C."/>
            <person name="Norbu N."/>
            <person name="Novod N."/>
            <person name="O'Neill B."/>
            <person name="Osman S."/>
            <person name="Markiewicz E."/>
            <person name="Oyono O.L."/>
            <person name="Patti C."/>
            <person name="Phunkhang P."/>
            <person name="Pierre F."/>
            <person name="Priest M."/>
            <person name="Raghuraman S."/>
            <person name="Rege F."/>
            <person name="Reyes R."/>
            <person name="Rise C."/>
            <person name="Rogov P."/>
            <person name="Ross K."/>
            <person name="Ryan E."/>
            <person name="Settipalli S."/>
            <person name="Shea T."/>
            <person name="Sherpa N."/>
            <person name="Shi L."/>
            <person name="Shih D."/>
            <person name="Sparrow T."/>
            <person name="Spaulding J."/>
            <person name="Stalker J."/>
            <person name="Stange-Thomann N."/>
            <person name="Stavropoulos S."/>
            <person name="Stone C."/>
            <person name="Strader C."/>
            <person name="Tesfaye S."/>
            <person name="Thomson T."/>
            <person name="Thoulutsang Y."/>
            <person name="Thoulutsang D."/>
            <person name="Topham K."/>
            <person name="Topping I."/>
            <person name="Tsamla T."/>
            <person name="Vassiliev H."/>
            <person name="Vo A."/>
            <person name="Wangchuk T."/>
            <person name="Wangdi T."/>
            <person name="Weiand M."/>
            <person name="Wilkinson J."/>
            <person name="Wilson A."/>
            <person name="Yadav S."/>
            <person name="Young G."/>
            <person name="Yu Q."/>
            <person name="Zembek L."/>
            <person name="Zhong D."/>
            <person name="Zimmer A."/>
            <person name="Zwirko Z."/>
            <person name="Jaffe D.B."/>
            <person name="Alvarez P."/>
            <person name="Brockman W."/>
            <person name="Butler J."/>
            <person name="Chin C."/>
            <person name="Gnerre S."/>
            <person name="Grabherr M."/>
            <person name="Kleber M."/>
            <person name="Mauceli E."/>
            <person name="MacCallum I."/>
        </authorList>
    </citation>
    <scope>NUCLEOTIDE SEQUENCE [LARGE SCALE GENOMIC DNA]</scope>
    <source>
        <strain evidence="11">Tucson 15010-1051.87</strain>
    </source>
</reference>
<dbReference type="OMA" id="QYCPNCK"/>
<evidence type="ECO:0000256" key="4">
    <source>
        <dbReference type="ARBA" id="ARBA00005975"/>
    </source>
</evidence>
<dbReference type="HOGENOM" id="CLU_095549_4_2_1"/>
<dbReference type="InterPro" id="IPR006629">
    <property type="entry name" value="LITAF"/>
</dbReference>